<dbReference type="Proteomes" id="UP000053477">
    <property type="component" value="Unassembled WGS sequence"/>
</dbReference>
<keyword evidence="2" id="KW-1185">Reference proteome</keyword>
<evidence type="ECO:0000313" key="1">
    <source>
        <dbReference type="EMBL" id="KLO07893.1"/>
    </source>
</evidence>
<reference evidence="1 2" key="1">
    <citation type="submission" date="2015-04" db="EMBL/GenBank/DDBJ databases">
        <title>Complete genome sequence of Schizopora paradoxa KUC8140, a cosmopolitan wood degrader in East Asia.</title>
        <authorList>
            <consortium name="DOE Joint Genome Institute"/>
            <person name="Min B."/>
            <person name="Park H."/>
            <person name="Jang Y."/>
            <person name="Kim J.-J."/>
            <person name="Kim K.H."/>
            <person name="Pangilinan J."/>
            <person name="Lipzen A."/>
            <person name="Riley R."/>
            <person name="Grigoriev I.V."/>
            <person name="Spatafora J.W."/>
            <person name="Choi I.-G."/>
        </authorList>
    </citation>
    <scope>NUCLEOTIDE SEQUENCE [LARGE SCALE GENOMIC DNA]</scope>
    <source>
        <strain evidence="1 2">KUC8140</strain>
    </source>
</reference>
<proteinExistence type="predicted"/>
<dbReference type="AlphaFoldDB" id="A0A0H2RED1"/>
<sequence length="150" mass="16374">MLSTTILHDLKKNPTNVRLTASTNQVAVHLLDSIYLPVQYMNLSIGCAKPSLARSCPLDRNSSAHHDRMSLCRIVNAASTILLSMTRAHAVPIIGSNHDEIDDFPSCHPPSVRPSTVGIIYTTLYTLRRTFSEFARSVHGGFSLDAAGKS</sequence>
<dbReference type="EMBL" id="KQ086115">
    <property type="protein sequence ID" value="KLO07893.1"/>
    <property type="molecule type" value="Genomic_DNA"/>
</dbReference>
<organism evidence="1 2">
    <name type="scientific">Schizopora paradoxa</name>
    <dbReference type="NCBI Taxonomy" id="27342"/>
    <lineage>
        <taxon>Eukaryota</taxon>
        <taxon>Fungi</taxon>
        <taxon>Dikarya</taxon>
        <taxon>Basidiomycota</taxon>
        <taxon>Agaricomycotina</taxon>
        <taxon>Agaricomycetes</taxon>
        <taxon>Hymenochaetales</taxon>
        <taxon>Schizoporaceae</taxon>
        <taxon>Schizopora</taxon>
    </lineage>
</organism>
<name>A0A0H2RED1_9AGAM</name>
<accession>A0A0H2RED1</accession>
<dbReference type="InParanoid" id="A0A0H2RED1"/>
<evidence type="ECO:0000313" key="2">
    <source>
        <dbReference type="Proteomes" id="UP000053477"/>
    </source>
</evidence>
<gene>
    <name evidence="1" type="ORF">SCHPADRAFT_628944</name>
</gene>
<protein>
    <submittedName>
        <fullName evidence="1">Uncharacterized protein</fullName>
    </submittedName>
</protein>